<dbReference type="PANTHER" id="PTHR30589">
    <property type="entry name" value="PROLIPOPROTEIN DIACYLGLYCERYL TRANSFERASE"/>
    <property type="match status" value="1"/>
</dbReference>
<reference evidence="10" key="2">
    <citation type="journal article" date="2023" name="Nat. Commun.">
        <title>Cultivation of marine bacteria of the SAR202 clade.</title>
        <authorList>
            <person name="Lim Y."/>
            <person name="Seo J.H."/>
            <person name="Giovannoni S.J."/>
            <person name="Kang I."/>
            <person name="Cho J.C."/>
        </authorList>
    </citation>
    <scope>NUCLEOTIDE SEQUENCE</scope>
    <source>
        <strain evidence="10">JH1073</strain>
    </source>
</reference>
<feature type="transmembrane region" description="Helical" evidence="7">
    <location>
        <begin position="53"/>
        <end position="71"/>
    </location>
</feature>
<comment type="function">
    <text evidence="7">Catalyzes the transfer of the diacylglyceryl group from phosphatidylglycerol to the sulfhydryl group of the N-terminal cysteine of a prolipoprotein, the first step in the formation of mature lipoproteins.</text>
</comment>
<proteinExistence type="inferred from homology"/>
<evidence type="ECO:0000256" key="4">
    <source>
        <dbReference type="ARBA" id="ARBA00022692"/>
    </source>
</evidence>
<evidence type="ECO:0000256" key="2">
    <source>
        <dbReference type="ARBA" id="ARBA00022475"/>
    </source>
</evidence>
<evidence type="ECO:0000256" key="3">
    <source>
        <dbReference type="ARBA" id="ARBA00022679"/>
    </source>
</evidence>
<sequence>MPIAAIEIPFNPNIVAGGSFSLSWHGFLSFVGVAAAIWMVGKAALRENLDQDLVYNTAIFGIVGGIIGARLVHVFDNWAIYGDDPGRILAIWSGGIGLWGGILGGWIGGSLYAWFAKAPVGRYMDIAAPAMFVGQTIGRIGDIINGEHWSRALDAGWGWYFTHPSSPGRAGAERFFGDPNRAVHPTVVYEIIWNMVGLFVITKLKGKLQPAGAIWMVYITWYSVGRFSIQYLRLDDVKFWGLQEAHLIAIGVLSFTIPYMIMKVRWADNPLEIDPNADNRGARRRKRDRQREQAKS</sequence>
<comment type="pathway">
    <text evidence="7">Protein modification; lipoprotein biosynthesis (diacylglyceryl transfer).</text>
</comment>
<feature type="transmembrane region" description="Helical" evidence="7">
    <location>
        <begin position="22"/>
        <end position="41"/>
    </location>
</feature>
<dbReference type="EC" id="2.5.1.145" evidence="7"/>
<evidence type="ECO:0000313" key="9">
    <source>
        <dbReference type="EMBL" id="MDG0866004.1"/>
    </source>
</evidence>
<feature type="transmembrane region" description="Helical" evidence="7">
    <location>
        <begin position="91"/>
        <end position="115"/>
    </location>
</feature>
<dbReference type="Pfam" id="PF01790">
    <property type="entry name" value="LGT"/>
    <property type="match status" value="1"/>
</dbReference>
<accession>A0AAJ5ZD97</accession>
<feature type="transmembrane region" description="Helical" evidence="7">
    <location>
        <begin position="245"/>
        <end position="262"/>
    </location>
</feature>
<reference evidence="11 12" key="1">
    <citation type="submission" date="2019-11" db="EMBL/GenBank/DDBJ databases">
        <authorList>
            <person name="Cho J.-C."/>
        </authorList>
    </citation>
    <scope>NUCLEOTIDE SEQUENCE [LARGE SCALE GENOMIC DNA]</scope>
    <source>
        <strain evidence="10 11">JH1073</strain>
        <strain evidence="9 12">JH702</strain>
    </source>
</reference>
<gene>
    <name evidence="7 10" type="primary">lgt</name>
    <name evidence="9" type="ORF">GKO46_02835</name>
    <name evidence="10" type="ORF">GKO48_06425</name>
</gene>
<dbReference type="InterPro" id="IPR001640">
    <property type="entry name" value="Lgt"/>
</dbReference>
<keyword evidence="2 7" id="KW-1003">Cell membrane</keyword>
<feature type="binding site" evidence="7">
    <location>
        <position position="139"/>
    </location>
    <ligand>
        <name>a 1,2-diacyl-sn-glycero-3-phospho-(1'-sn-glycerol)</name>
        <dbReference type="ChEBI" id="CHEBI:64716"/>
    </ligand>
</feature>
<dbReference type="GO" id="GO:0042158">
    <property type="term" value="P:lipoprotein biosynthetic process"/>
    <property type="evidence" value="ECO:0007669"/>
    <property type="project" value="UniProtKB-UniRule"/>
</dbReference>
<dbReference type="AlphaFoldDB" id="A0AAJ5ZD97"/>
<reference evidence="11" key="3">
    <citation type="submission" date="2023-06" db="EMBL/GenBank/DDBJ databases">
        <title>Pangenomics reveal diversification of enzyme families and niche specialization in globally abundant SAR202 bacteria.</title>
        <authorList>
            <person name="Saw J.H.W."/>
        </authorList>
    </citation>
    <scope>NUCLEOTIDE SEQUENCE [LARGE SCALE GENOMIC DNA]</scope>
    <source>
        <strain evidence="11">JH1073</strain>
    </source>
</reference>
<evidence type="ECO:0000256" key="7">
    <source>
        <dbReference type="HAMAP-Rule" id="MF_01147"/>
    </source>
</evidence>
<feature type="region of interest" description="Disordered" evidence="8">
    <location>
        <begin position="277"/>
        <end position="296"/>
    </location>
</feature>
<evidence type="ECO:0000313" key="10">
    <source>
        <dbReference type="EMBL" id="WFG39267.1"/>
    </source>
</evidence>
<organism evidence="10 11">
    <name type="scientific">Candidatus Lucifugimonas marina</name>
    <dbReference type="NCBI Taxonomy" id="3038979"/>
    <lineage>
        <taxon>Bacteria</taxon>
        <taxon>Bacillati</taxon>
        <taxon>Chloroflexota</taxon>
        <taxon>Dehalococcoidia</taxon>
        <taxon>SAR202 cluster</taxon>
        <taxon>Candidatus Lucifugimonadales</taxon>
        <taxon>Candidatus Lucifugimonadaceae</taxon>
        <taxon>Candidatus Lucifugimonas</taxon>
    </lineage>
</organism>
<dbReference type="EMBL" id="CP046147">
    <property type="protein sequence ID" value="WFG39267.1"/>
    <property type="molecule type" value="Genomic_DNA"/>
</dbReference>
<feature type="transmembrane region" description="Helical" evidence="7">
    <location>
        <begin position="213"/>
        <end position="233"/>
    </location>
</feature>
<keyword evidence="3 7" id="KW-0808">Transferase</keyword>
<evidence type="ECO:0000256" key="1">
    <source>
        <dbReference type="ARBA" id="ARBA00007150"/>
    </source>
</evidence>
<dbReference type="RefSeq" id="WP_342822789.1">
    <property type="nucleotide sequence ID" value="NZ_CP046146.1"/>
</dbReference>
<evidence type="ECO:0000313" key="12">
    <source>
        <dbReference type="Proteomes" id="UP001321249"/>
    </source>
</evidence>
<dbReference type="PANTHER" id="PTHR30589:SF0">
    <property type="entry name" value="PHOSPHATIDYLGLYCEROL--PROLIPOPROTEIN DIACYLGLYCERYL TRANSFERASE"/>
    <property type="match status" value="1"/>
</dbReference>
<comment type="catalytic activity">
    <reaction evidence="7">
        <text>L-cysteinyl-[prolipoprotein] + a 1,2-diacyl-sn-glycero-3-phospho-(1'-sn-glycerol) = an S-1,2-diacyl-sn-glyceryl-L-cysteinyl-[prolipoprotein] + sn-glycerol 1-phosphate + H(+)</text>
        <dbReference type="Rhea" id="RHEA:56712"/>
        <dbReference type="Rhea" id="RHEA-COMP:14679"/>
        <dbReference type="Rhea" id="RHEA-COMP:14680"/>
        <dbReference type="ChEBI" id="CHEBI:15378"/>
        <dbReference type="ChEBI" id="CHEBI:29950"/>
        <dbReference type="ChEBI" id="CHEBI:57685"/>
        <dbReference type="ChEBI" id="CHEBI:64716"/>
        <dbReference type="ChEBI" id="CHEBI:140658"/>
        <dbReference type="EC" id="2.5.1.145"/>
    </reaction>
</comment>
<dbReference type="HAMAP" id="MF_01147">
    <property type="entry name" value="Lgt"/>
    <property type="match status" value="1"/>
</dbReference>
<name>A0AAJ5ZD97_9CHLR</name>
<comment type="subcellular location">
    <subcellularLocation>
        <location evidence="7">Cell membrane</location>
        <topology evidence="7">Multi-pass membrane protein</topology>
    </subcellularLocation>
</comment>
<keyword evidence="5 7" id="KW-1133">Transmembrane helix</keyword>
<evidence type="ECO:0000256" key="5">
    <source>
        <dbReference type="ARBA" id="ARBA00022989"/>
    </source>
</evidence>
<evidence type="ECO:0000313" key="11">
    <source>
        <dbReference type="Proteomes" id="UP001219901"/>
    </source>
</evidence>
<keyword evidence="6 7" id="KW-0472">Membrane</keyword>
<evidence type="ECO:0000256" key="8">
    <source>
        <dbReference type="SAM" id="MobiDB-lite"/>
    </source>
</evidence>
<dbReference type="NCBIfam" id="TIGR00544">
    <property type="entry name" value="lgt"/>
    <property type="match status" value="1"/>
</dbReference>
<dbReference type="EMBL" id="WMBE01000001">
    <property type="protein sequence ID" value="MDG0866004.1"/>
    <property type="molecule type" value="Genomic_DNA"/>
</dbReference>
<comment type="similarity">
    <text evidence="1 7">Belongs to the Lgt family.</text>
</comment>
<evidence type="ECO:0000256" key="6">
    <source>
        <dbReference type="ARBA" id="ARBA00023136"/>
    </source>
</evidence>
<dbReference type="GO" id="GO:0005886">
    <property type="term" value="C:plasma membrane"/>
    <property type="evidence" value="ECO:0007669"/>
    <property type="project" value="UniProtKB-SubCell"/>
</dbReference>
<protein>
    <recommendedName>
        <fullName evidence="7">Phosphatidylglycerol--prolipoprotein diacylglyceryl transferase</fullName>
        <ecNumber evidence="7">2.5.1.145</ecNumber>
    </recommendedName>
</protein>
<keyword evidence="4 7" id="KW-0812">Transmembrane</keyword>
<dbReference type="GO" id="GO:0008961">
    <property type="term" value="F:phosphatidylglycerol-prolipoprotein diacylglyceryl transferase activity"/>
    <property type="evidence" value="ECO:0007669"/>
    <property type="project" value="UniProtKB-UniRule"/>
</dbReference>
<keyword evidence="11" id="KW-1185">Reference proteome</keyword>
<dbReference type="Proteomes" id="UP001219901">
    <property type="component" value="Chromosome"/>
</dbReference>
<dbReference type="Proteomes" id="UP001321249">
    <property type="component" value="Unassembled WGS sequence"/>
</dbReference>